<dbReference type="Proteomes" id="UP000258309">
    <property type="component" value="Unassembled WGS sequence"/>
</dbReference>
<evidence type="ECO:0000313" key="3">
    <source>
        <dbReference type="Proteomes" id="UP000258309"/>
    </source>
</evidence>
<dbReference type="OrthoDB" id="5315820at2759"/>
<dbReference type="AlphaFoldDB" id="A0A3E2H4T4"/>
<keyword evidence="3" id="KW-1185">Reference proteome</keyword>
<feature type="compositionally biased region" description="Low complexity" evidence="1">
    <location>
        <begin position="28"/>
        <end position="40"/>
    </location>
</feature>
<proteinExistence type="predicted"/>
<feature type="region of interest" description="Disordered" evidence="1">
    <location>
        <begin position="306"/>
        <end position="333"/>
    </location>
</feature>
<protein>
    <submittedName>
        <fullName evidence="2">Uncharacterized protein</fullName>
    </submittedName>
</protein>
<dbReference type="EMBL" id="NCSJ02000165">
    <property type="protein sequence ID" value="RFU28396.1"/>
    <property type="molecule type" value="Genomic_DNA"/>
</dbReference>
<gene>
    <name evidence="2" type="ORF">B7463_g7934</name>
</gene>
<dbReference type="STRING" id="5539.A0A3E2H4T4"/>
<name>A0A3E2H4T4_SCYLI</name>
<dbReference type="OMA" id="MDEDRDM"/>
<evidence type="ECO:0000313" key="2">
    <source>
        <dbReference type="EMBL" id="RFU28396.1"/>
    </source>
</evidence>
<feature type="region of interest" description="Disordered" evidence="1">
    <location>
        <begin position="274"/>
        <end position="294"/>
    </location>
</feature>
<organism evidence="2 3">
    <name type="scientific">Scytalidium lignicola</name>
    <name type="common">Hyphomycete</name>
    <dbReference type="NCBI Taxonomy" id="5539"/>
    <lineage>
        <taxon>Eukaryota</taxon>
        <taxon>Fungi</taxon>
        <taxon>Dikarya</taxon>
        <taxon>Ascomycota</taxon>
        <taxon>Pezizomycotina</taxon>
        <taxon>Leotiomycetes</taxon>
        <taxon>Leotiomycetes incertae sedis</taxon>
        <taxon>Scytalidium</taxon>
    </lineage>
</organism>
<feature type="non-terminal residue" evidence="2">
    <location>
        <position position="1"/>
    </location>
</feature>
<sequence>MATPTLINLPEQASNPETPTEMPGTPNSTTTSLSALSTTAIKDGHRGAPLPHTSSGHHHTASSNTLEAERADRISRLAGLERVSAVRGAGHSPYLPQTYTPSGGPGYFDATKMSTVGSASATGSVAGRTTTWASGSARGQDDEDMMSMDTNYPTELDDRDRFSASAMMDEDRDMDEGGDGMSDEVSLVGFGEGAGSTVSGPIYSRRDLVGGAGVLGNGGRASPAPAPFRSSYMGMHSPSEVSNTPSESTIEQQKRSARMVDGLADDVPAAGYIDTAARGGPVPVDANSRSRMSGVEVTDRIMRDRLNQREDAEKTMATPEGKSLGKFYFEDKR</sequence>
<feature type="non-terminal residue" evidence="2">
    <location>
        <position position="333"/>
    </location>
</feature>
<feature type="region of interest" description="Disordered" evidence="1">
    <location>
        <begin position="1"/>
        <end position="72"/>
    </location>
</feature>
<reference evidence="2 3" key="1">
    <citation type="submission" date="2018-05" db="EMBL/GenBank/DDBJ databases">
        <title>Draft genome sequence of Scytalidium lignicola DSM 105466, a ubiquitous saprotrophic fungus.</title>
        <authorList>
            <person name="Buettner E."/>
            <person name="Gebauer A.M."/>
            <person name="Hofrichter M."/>
            <person name="Liers C."/>
            <person name="Kellner H."/>
        </authorList>
    </citation>
    <scope>NUCLEOTIDE SEQUENCE [LARGE SCALE GENOMIC DNA]</scope>
    <source>
        <strain evidence="2 3">DSM 105466</strain>
    </source>
</reference>
<evidence type="ECO:0000256" key="1">
    <source>
        <dbReference type="SAM" id="MobiDB-lite"/>
    </source>
</evidence>
<comment type="caution">
    <text evidence="2">The sequence shown here is derived from an EMBL/GenBank/DDBJ whole genome shotgun (WGS) entry which is preliminary data.</text>
</comment>
<accession>A0A3E2H4T4</accession>